<dbReference type="Pfam" id="PF01544">
    <property type="entry name" value="CorA"/>
    <property type="match status" value="1"/>
</dbReference>
<keyword evidence="8" id="KW-0406">Ion transport</keyword>
<evidence type="ECO:0000256" key="3">
    <source>
        <dbReference type="ARBA" id="ARBA00022448"/>
    </source>
</evidence>
<reference evidence="14" key="1">
    <citation type="submission" date="2017-04" db="EMBL/GenBank/DDBJ databases">
        <title>Function of individual gut microbiota members based on whole genome sequencing of pure cultures obtained from chicken caecum.</title>
        <authorList>
            <person name="Medvecky M."/>
            <person name="Cejkova D."/>
            <person name="Polansky O."/>
            <person name="Karasova D."/>
            <person name="Kubasova T."/>
            <person name="Cizek A."/>
            <person name="Rychlik I."/>
        </authorList>
    </citation>
    <scope>NUCLEOTIDE SEQUENCE [LARGE SCALE GENOMIC DNA]</scope>
    <source>
        <strain evidence="14">An70</strain>
    </source>
</reference>
<dbReference type="Proteomes" id="UP000196560">
    <property type="component" value="Unassembled WGS sequence"/>
</dbReference>
<dbReference type="GO" id="GO:0050897">
    <property type="term" value="F:cobalt ion binding"/>
    <property type="evidence" value="ECO:0007669"/>
    <property type="project" value="TreeGrafter"/>
</dbReference>
<evidence type="ECO:0000313" key="13">
    <source>
        <dbReference type="EMBL" id="OUN42555.1"/>
    </source>
</evidence>
<evidence type="ECO:0000256" key="5">
    <source>
        <dbReference type="ARBA" id="ARBA00022692"/>
    </source>
</evidence>
<dbReference type="InterPro" id="IPR045861">
    <property type="entry name" value="CorA_cytoplasmic_dom"/>
</dbReference>
<organism evidence="13 14">
    <name type="scientific">Enorma massiliensis</name>
    <dbReference type="NCBI Taxonomy" id="1472761"/>
    <lineage>
        <taxon>Bacteria</taxon>
        <taxon>Bacillati</taxon>
        <taxon>Actinomycetota</taxon>
        <taxon>Coriobacteriia</taxon>
        <taxon>Coriobacteriales</taxon>
        <taxon>Coriobacteriaceae</taxon>
        <taxon>Enorma</taxon>
    </lineage>
</organism>
<dbReference type="GO" id="GO:0015095">
    <property type="term" value="F:magnesium ion transmembrane transporter activity"/>
    <property type="evidence" value="ECO:0007669"/>
    <property type="project" value="TreeGrafter"/>
</dbReference>
<dbReference type="GO" id="GO:0005886">
    <property type="term" value="C:plasma membrane"/>
    <property type="evidence" value="ECO:0007669"/>
    <property type="project" value="UniProtKB-SubCell"/>
</dbReference>
<dbReference type="Gene3D" id="1.20.58.340">
    <property type="entry name" value="Magnesium transport protein CorA, transmembrane region"/>
    <property type="match status" value="2"/>
</dbReference>
<proteinExistence type="inferred from homology"/>
<keyword evidence="5 12" id="KW-0812">Transmembrane</keyword>
<keyword evidence="14" id="KW-1185">Reference proteome</keyword>
<dbReference type="GO" id="GO:0015087">
    <property type="term" value="F:cobalt ion transmembrane transporter activity"/>
    <property type="evidence" value="ECO:0007669"/>
    <property type="project" value="TreeGrafter"/>
</dbReference>
<keyword evidence="3" id="KW-0813">Transport</keyword>
<dbReference type="PANTHER" id="PTHR46494:SF1">
    <property type="entry name" value="CORA FAMILY METAL ION TRANSPORTER (EUROFUNG)"/>
    <property type="match status" value="1"/>
</dbReference>
<evidence type="ECO:0000256" key="9">
    <source>
        <dbReference type="ARBA" id="ARBA00023136"/>
    </source>
</evidence>
<dbReference type="EMBL" id="NFHO01000007">
    <property type="protein sequence ID" value="OUN42555.1"/>
    <property type="molecule type" value="Genomic_DNA"/>
</dbReference>
<keyword evidence="6" id="KW-0460">Magnesium</keyword>
<evidence type="ECO:0000256" key="11">
    <source>
        <dbReference type="ARBA" id="ARBA00045497"/>
    </source>
</evidence>
<dbReference type="GO" id="GO:0000287">
    <property type="term" value="F:magnesium ion binding"/>
    <property type="evidence" value="ECO:0007669"/>
    <property type="project" value="TreeGrafter"/>
</dbReference>
<protein>
    <recommendedName>
        <fullName evidence="15">Magnesium transporter CorA</fullName>
    </recommendedName>
</protein>
<evidence type="ECO:0000256" key="10">
    <source>
        <dbReference type="ARBA" id="ARBA00034269"/>
    </source>
</evidence>
<comment type="catalytic activity">
    <reaction evidence="10">
        <text>Mg(2+)(in) = Mg(2+)(out)</text>
        <dbReference type="Rhea" id="RHEA:29827"/>
        <dbReference type="ChEBI" id="CHEBI:18420"/>
    </reaction>
</comment>
<dbReference type="SUPFAM" id="SSF144083">
    <property type="entry name" value="Magnesium transport protein CorA, transmembrane region"/>
    <property type="match status" value="1"/>
</dbReference>
<comment type="caution">
    <text evidence="13">The sequence shown here is derived from an EMBL/GenBank/DDBJ whole genome shotgun (WGS) entry which is preliminary data.</text>
</comment>
<evidence type="ECO:0000256" key="8">
    <source>
        <dbReference type="ARBA" id="ARBA00023065"/>
    </source>
</evidence>
<dbReference type="InterPro" id="IPR045863">
    <property type="entry name" value="CorA_TM1_TM2"/>
</dbReference>
<dbReference type="SUPFAM" id="SSF143865">
    <property type="entry name" value="CorA soluble domain-like"/>
    <property type="match status" value="1"/>
</dbReference>
<evidence type="ECO:0000313" key="14">
    <source>
        <dbReference type="Proteomes" id="UP000196560"/>
    </source>
</evidence>
<dbReference type="eggNOG" id="COG0598">
    <property type="taxonomic scope" value="Bacteria"/>
</dbReference>
<dbReference type="AlphaFoldDB" id="A0A1Y3U311"/>
<name>A0A1Y3U311_9ACTN</name>
<sequence length="334" mass="36524">MPYGGAAMAKVWTVLGDRLKPAEKLAPHGARTAEPEGMARPSRVPTVMIVGPEHAAGYEFGRVGMEVVAQLPHAAMPFAEVGDTCAVGVVVLPPAGRRAAEAPRFAFSLTSSELVIVDGDGICAPVLNALSSDDVAMESCADVLCYLLAEPLRAQPELLSRVRADFEEFEQLLLEGRERIDRAKMMADSRRMLGLDTFYQGLSDITGLLGGEDAAFMSPVSRARFAALSRQLDRLSARLESLQNYALQVNGLYQEGIDIRQNNVMQWLTVVTTIAMPLTVITGWYGMNFPHMGLIDAAGGYLLVACVCIVIVVAEVVFFYRRGWLRFGSRRRRR</sequence>
<comment type="subcellular location">
    <subcellularLocation>
        <location evidence="1">Cell membrane</location>
        <topology evidence="1">Multi-pass membrane protein</topology>
    </subcellularLocation>
</comment>
<evidence type="ECO:0000256" key="7">
    <source>
        <dbReference type="ARBA" id="ARBA00022989"/>
    </source>
</evidence>
<dbReference type="STRING" id="1118060.GCA_000311845_00396"/>
<evidence type="ECO:0000256" key="4">
    <source>
        <dbReference type="ARBA" id="ARBA00022475"/>
    </source>
</evidence>
<evidence type="ECO:0000256" key="12">
    <source>
        <dbReference type="SAM" id="Phobius"/>
    </source>
</evidence>
<dbReference type="FunFam" id="1.20.58.340:FF:000004">
    <property type="entry name" value="Magnesium transport protein CorA"/>
    <property type="match status" value="1"/>
</dbReference>
<keyword evidence="4" id="KW-1003">Cell membrane</keyword>
<keyword evidence="9 12" id="KW-0472">Membrane</keyword>
<dbReference type="InterPro" id="IPR002523">
    <property type="entry name" value="MgTranspt_CorA/ZnTranspt_ZntB"/>
</dbReference>
<comment type="similarity">
    <text evidence="2">Belongs to the CorA metal ion transporter (MIT) (TC 1.A.35) family.</text>
</comment>
<evidence type="ECO:0000256" key="1">
    <source>
        <dbReference type="ARBA" id="ARBA00004651"/>
    </source>
</evidence>
<comment type="function">
    <text evidence="11">Mediates influx of magnesium ions. Alternates between open and closed states. Activated by low cytoplasmic Mg(2+) levels. Inactive when cytoplasmic Mg(2+) levels are high.</text>
</comment>
<dbReference type="PANTHER" id="PTHR46494">
    <property type="entry name" value="CORA FAMILY METAL ION TRANSPORTER (EUROFUNG)"/>
    <property type="match status" value="1"/>
</dbReference>
<evidence type="ECO:0000256" key="6">
    <source>
        <dbReference type="ARBA" id="ARBA00022842"/>
    </source>
</evidence>
<evidence type="ECO:0000256" key="2">
    <source>
        <dbReference type="ARBA" id="ARBA00009765"/>
    </source>
</evidence>
<gene>
    <name evidence="13" type="ORF">B5G21_06905</name>
</gene>
<evidence type="ECO:0008006" key="15">
    <source>
        <dbReference type="Google" id="ProtNLM"/>
    </source>
</evidence>
<keyword evidence="7 12" id="KW-1133">Transmembrane helix</keyword>
<accession>A0A1Y3U311</accession>
<feature type="transmembrane region" description="Helical" evidence="12">
    <location>
        <begin position="299"/>
        <end position="320"/>
    </location>
</feature>
<feature type="transmembrane region" description="Helical" evidence="12">
    <location>
        <begin position="267"/>
        <end position="287"/>
    </location>
</feature>